<name>A0ABU7X371_9ACTN</name>
<accession>A0ABU7X371</accession>
<dbReference type="EMBL" id="JAVFKM010000019">
    <property type="protein sequence ID" value="MEF3117383.1"/>
    <property type="molecule type" value="Genomic_DNA"/>
</dbReference>
<reference evidence="2 3" key="1">
    <citation type="submission" date="2023-08" db="EMBL/GenBank/DDBJ databases">
        <authorList>
            <person name="Sharma P."/>
            <person name="Verma V."/>
            <person name="Mohan M.K."/>
            <person name="Dubey A.K."/>
        </authorList>
    </citation>
    <scope>NUCLEOTIDE SEQUENCE [LARGE SCALE GENOMIC DNA]</scope>
    <source>
        <strain evidence="2 3">ADP4</strain>
    </source>
</reference>
<feature type="region of interest" description="Disordered" evidence="1">
    <location>
        <begin position="64"/>
        <end position="120"/>
    </location>
</feature>
<protein>
    <submittedName>
        <fullName evidence="2">Uncharacterized protein</fullName>
    </submittedName>
</protein>
<organism evidence="2 3">
    <name type="scientific">Streptomyces chrestomyceticus</name>
    <dbReference type="NCBI Taxonomy" id="68185"/>
    <lineage>
        <taxon>Bacteria</taxon>
        <taxon>Bacillati</taxon>
        <taxon>Actinomycetota</taxon>
        <taxon>Actinomycetes</taxon>
        <taxon>Kitasatosporales</taxon>
        <taxon>Streptomycetaceae</taxon>
        <taxon>Streptomyces</taxon>
    </lineage>
</organism>
<gene>
    <name evidence="2" type="ORF">RB636_29840</name>
</gene>
<dbReference type="RefSeq" id="WP_331788816.1">
    <property type="nucleotide sequence ID" value="NZ_JAVFKM010000019.1"/>
</dbReference>
<proteinExistence type="predicted"/>
<evidence type="ECO:0000313" key="3">
    <source>
        <dbReference type="Proteomes" id="UP001348265"/>
    </source>
</evidence>
<keyword evidence="3" id="KW-1185">Reference proteome</keyword>
<dbReference type="Proteomes" id="UP001348265">
    <property type="component" value="Unassembled WGS sequence"/>
</dbReference>
<evidence type="ECO:0000256" key="1">
    <source>
        <dbReference type="SAM" id="MobiDB-lite"/>
    </source>
</evidence>
<feature type="compositionally biased region" description="Pro residues" evidence="1">
    <location>
        <begin position="104"/>
        <end position="114"/>
    </location>
</feature>
<comment type="caution">
    <text evidence="2">The sequence shown here is derived from an EMBL/GenBank/DDBJ whole genome shotgun (WGS) entry which is preliminary data.</text>
</comment>
<evidence type="ECO:0000313" key="2">
    <source>
        <dbReference type="EMBL" id="MEF3117383.1"/>
    </source>
</evidence>
<sequence length="140" mass="13905">MSSQPEEGADAMRRVLLFLLAALLAFPVDSGGTYGRAAGTGAGAGGRAGTQTVGLAAPYAYAYEDGGPAESAGERCPTGRAARSATGTPACHPGDQGRGANDPTVPPTTGPGPAVPATGRGAVSLRRSGQLPISHRVFRC</sequence>